<feature type="compositionally biased region" description="Polar residues" evidence="1">
    <location>
        <begin position="95"/>
        <end position="113"/>
    </location>
</feature>
<feature type="region of interest" description="Disordered" evidence="1">
    <location>
        <begin position="93"/>
        <end position="119"/>
    </location>
</feature>
<sequence>MEKSSEQLAWYGPFRARVPRRQSDIRFDSAPLCAPIYGRRRRRSEGMLLPRGRRGALFISNEMLNKQRQQLLNDGLQELLEEVPRDIFMTKESCRTSSGAQSRQSMHSFSQAQDEQDEVPCRQIVEHEEEKDDESGPHQVEKLQQEDDIQQELPRQIAEQEEKEEAPQGDVEEESFLEQEEQEELPRHLCGAQDEDREEIPEQQASPEQEELPHQTMEHDQETKAIIDEQQIAKVQVSQEEEKEEEEETVLRLPFKLNF</sequence>
<protein>
    <submittedName>
        <fullName evidence="2">Uncharacterized protein</fullName>
    </submittedName>
</protein>
<reference evidence="2" key="1">
    <citation type="submission" date="2021-01" db="EMBL/GenBank/DDBJ databases">
        <authorList>
            <person name="Corre E."/>
            <person name="Pelletier E."/>
            <person name="Niang G."/>
            <person name="Scheremetjew M."/>
            <person name="Finn R."/>
            <person name="Kale V."/>
            <person name="Holt S."/>
            <person name="Cochrane G."/>
            <person name="Meng A."/>
            <person name="Brown T."/>
            <person name="Cohen L."/>
        </authorList>
    </citation>
    <scope>NUCLEOTIDE SEQUENCE</scope>
    <source>
        <strain evidence="2">CCMP1510</strain>
    </source>
</reference>
<gene>
    <name evidence="2" type="ORF">ALAG00032_LOCUS10740</name>
</gene>
<accession>A0A7S3NP28</accession>
<organism evidence="2">
    <name type="scientific">Aureoumbra lagunensis</name>
    <dbReference type="NCBI Taxonomy" id="44058"/>
    <lineage>
        <taxon>Eukaryota</taxon>
        <taxon>Sar</taxon>
        <taxon>Stramenopiles</taxon>
        <taxon>Ochrophyta</taxon>
        <taxon>Pelagophyceae</taxon>
        <taxon>Pelagomonadales</taxon>
        <taxon>Aureoumbra</taxon>
    </lineage>
</organism>
<proteinExistence type="predicted"/>
<evidence type="ECO:0000256" key="1">
    <source>
        <dbReference type="SAM" id="MobiDB-lite"/>
    </source>
</evidence>
<feature type="region of interest" description="Disordered" evidence="1">
    <location>
        <begin position="155"/>
        <end position="221"/>
    </location>
</feature>
<feature type="compositionally biased region" description="Basic and acidic residues" evidence="1">
    <location>
        <begin position="211"/>
        <end position="221"/>
    </location>
</feature>
<evidence type="ECO:0000313" key="2">
    <source>
        <dbReference type="EMBL" id="CAE0369976.1"/>
    </source>
</evidence>
<dbReference type="EMBL" id="HBIJ01016114">
    <property type="protein sequence ID" value="CAE0369976.1"/>
    <property type="molecule type" value="Transcribed_RNA"/>
</dbReference>
<dbReference type="AlphaFoldDB" id="A0A7S3NP28"/>
<name>A0A7S3NP28_9STRA</name>
<feature type="compositionally biased region" description="Acidic residues" evidence="1">
    <location>
        <begin position="170"/>
        <end position="183"/>
    </location>
</feature>